<protein>
    <submittedName>
        <fullName evidence="3">Uncharacterized protein</fullName>
    </submittedName>
</protein>
<feature type="signal peptide" evidence="2">
    <location>
        <begin position="1"/>
        <end position="16"/>
    </location>
</feature>
<feature type="compositionally biased region" description="Basic and acidic residues" evidence="1">
    <location>
        <begin position="67"/>
        <end position="79"/>
    </location>
</feature>
<dbReference type="Proteomes" id="UP001152795">
    <property type="component" value="Unassembled WGS sequence"/>
</dbReference>
<organism evidence="3 4">
    <name type="scientific">Paramuricea clavata</name>
    <name type="common">Red gorgonian</name>
    <name type="synonym">Violescent sea-whip</name>
    <dbReference type="NCBI Taxonomy" id="317549"/>
    <lineage>
        <taxon>Eukaryota</taxon>
        <taxon>Metazoa</taxon>
        <taxon>Cnidaria</taxon>
        <taxon>Anthozoa</taxon>
        <taxon>Octocorallia</taxon>
        <taxon>Malacalcyonacea</taxon>
        <taxon>Plexauridae</taxon>
        <taxon>Paramuricea</taxon>
    </lineage>
</organism>
<sequence>MKIFFCLALIIVSVCGERARRQSWRDGLWGRELELENARRKDMAAVSNLFKDEQSNTHYKSVPASETRQDDRLNLRNEVQDPQMPPFPQVIGQERSKFEFLRYPKQRQESQQE</sequence>
<proteinExistence type="predicted"/>
<reference evidence="3" key="1">
    <citation type="submission" date="2020-04" db="EMBL/GenBank/DDBJ databases">
        <authorList>
            <person name="Alioto T."/>
            <person name="Alioto T."/>
            <person name="Gomez Garrido J."/>
        </authorList>
    </citation>
    <scope>NUCLEOTIDE SEQUENCE</scope>
    <source>
        <strain evidence="3">A484AB</strain>
    </source>
</reference>
<feature type="chain" id="PRO_5043557205" evidence="2">
    <location>
        <begin position="17"/>
        <end position="113"/>
    </location>
</feature>
<gene>
    <name evidence="3" type="ORF">PACLA_8A078661</name>
</gene>
<accession>A0A6S7FE69</accession>
<keyword evidence="4" id="KW-1185">Reference proteome</keyword>
<dbReference type="EMBL" id="CACRXK020000057">
    <property type="protein sequence ID" value="CAB3977605.1"/>
    <property type="molecule type" value="Genomic_DNA"/>
</dbReference>
<dbReference type="AlphaFoldDB" id="A0A6S7FE69"/>
<evidence type="ECO:0000313" key="3">
    <source>
        <dbReference type="EMBL" id="CAB3977605.1"/>
    </source>
</evidence>
<feature type="region of interest" description="Disordered" evidence="1">
    <location>
        <begin position="47"/>
        <end position="89"/>
    </location>
</feature>
<name>A0A6S7FE69_PARCT</name>
<evidence type="ECO:0000313" key="4">
    <source>
        <dbReference type="Proteomes" id="UP001152795"/>
    </source>
</evidence>
<keyword evidence="2" id="KW-0732">Signal</keyword>
<comment type="caution">
    <text evidence="3">The sequence shown here is derived from an EMBL/GenBank/DDBJ whole genome shotgun (WGS) entry which is preliminary data.</text>
</comment>
<evidence type="ECO:0000256" key="1">
    <source>
        <dbReference type="SAM" id="MobiDB-lite"/>
    </source>
</evidence>
<evidence type="ECO:0000256" key="2">
    <source>
        <dbReference type="SAM" id="SignalP"/>
    </source>
</evidence>